<evidence type="ECO:0000313" key="7">
    <source>
        <dbReference type="Proteomes" id="UP000322509"/>
    </source>
</evidence>
<keyword evidence="4" id="KW-0175">Coiled coil</keyword>
<dbReference type="Pfam" id="PF01420">
    <property type="entry name" value="Methylase_S"/>
    <property type="match status" value="2"/>
</dbReference>
<dbReference type="Gene3D" id="3.90.220.20">
    <property type="entry name" value="DNA methylase specificity domains"/>
    <property type="match status" value="2"/>
</dbReference>
<proteinExistence type="inferred from homology"/>
<comment type="similarity">
    <text evidence="1">Belongs to the type-I restriction system S methylase family.</text>
</comment>
<sequence length="485" mass="55246">MAEYKLDSSVDNNKIFLVNYSELQNRWDPAFNSYIQNLLHNFSCQVVKFKDLLKVNPQYGANEAGIERTTEEQAKYVRITDIDEFGNLIPGLGKTANKIESRFLLNENDILIARSGNTVGKSYIHEKVREQSLFAGYMIRFVIDTFKAVPKYIFIYTQTTLYKEWVKNVQRSSGQPNINAEEYKSLLIPLPNLEIQNQIIQKYEQAYQQKQQKEQKARELLASIDSYLLDKLGIELPEKDNSLQARIFTTDFSEVSGSRWDCDYHQTYYKKFETNLFNDKYNITSLKEVISFLESGSRPKGGVSSIKEGVFSIGGEHVNSQCQVYEGKPKYIPLEFHKKILKTETKINDIILVKDGATTGKVGLLENIGFVGQNINEHVFLIRTLKEKINPTYLAFYLYSSIGQIFLKREITGATVTGLTKESVKGIKIPLPPLTPAKAKAGEISQQEIVEHISAIRAKAKRLQEEAIADLETTKAEIEKMILGD</sequence>
<feature type="domain" description="Type I restriction modification DNA specificity" evidence="5">
    <location>
        <begin position="282"/>
        <end position="470"/>
    </location>
</feature>
<evidence type="ECO:0000256" key="3">
    <source>
        <dbReference type="ARBA" id="ARBA00023125"/>
    </source>
</evidence>
<dbReference type="EMBL" id="CP043550">
    <property type="protein sequence ID" value="QEO57071.1"/>
    <property type="molecule type" value="Genomic_DNA"/>
</dbReference>
<evidence type="ECO:0000256" key="1">
    <source>
        <dbReference type="ARBA" id="ARBA00010923"/>
    </source>
</evidence>
<dbReference type="RefSeq" id="WP_149368370.1">
    <property type="nucleotide sequence ID" value="NZ_CP043550.1"/>
</dbReference>
<evidence type="ECO:0000259" key="5">
    <source>
        <dbReference type="Pfam" id="PF01420"/>
    </source>
</evidence>
<evidence type="ECO:0000256" key="4">
    <source>
        <dbReference type="SAM" id="Coils"/>
    </source>
</evidence>
<keyword evidence="2" id="KW-0680">Restriction system</keyword>
<evidence type="ECO:0000256" key="2">
    <source>
        <dbReference type="ARBA" id="ARBA00022747"/>
    </source>
</evidence>
<dbReference type="InterPro" id="IPR052021">
    <property type="entry name" value="Type-I_RS_S_subunit"/>
</dbReference>
<gene>
    <name evidence="6" type="ORF">F0R74_04085</name>
</gene>
<dbReference type="Proteomes" id="UP000322509">
    <property type="component" value="Chromosome"/>
</dbReference>
<evidence type="ECO:0000313" key="6">
    <source>
        <dbReference type="EMBL" id="QEO57071.1"/>
    </source>
</evidence>
<feature type="coiled-coil region" evidence="4">
    <location>
        <begin position="193"/>
        <end position="223"/>
    </location>
</feature>
<accession>A0ABX5ZG96</accession>
<dbReference type="InterPro" id="IPR000055">
    <property type="entry name" value="Restrct_endonuc_typeI_TRD"/>
</dbReference>
<reference evidence="6 7" key="1">
    <citation type="submission" date="2019-09" db="EMBL/GenBank/DDBJ databases">
        <title>Complete genome sequence of Francisella marina E103-15.</title>
        <authorList>
            <person name="Tekedar H.C."/>
            <person name="Griffin M.J."/>
            <person name="Waldbieser G.C."/>
            <person name="Soto E."/>
        </authorList>
    </citation>
    <scope>NUCLEOTIDE SEQUENCE [LARGE SCALE GENOMIC DNA]</scope>
    <source>
        <strain evidence="6 7">E103-15</strain>
    </source>
</reference>
<keyword evidence="3" id="KW-0238">DNA-binding</keyword>
<feature type="domain" description="Type I restriction modification DNA specificity" evidence="5">
    <location>
        <begin position="46"/>
        <end position="214"/>
    </location>
</feature>
<protein>
    <recommendedName>
        <fullName evidence="5">Type I restriction modification DNA specificity domain-containing protein</fullName>
    </recommendedName>
</protein>
<dbReference type="PANTHER" id="PTHR30408:SF12">
    <property type="entry name" value="TYPE I RESTRICTION ENZYME MJAVIII SPECIFICITY SUBUNIT"/>
    <property type="match status" value="1"/>
</dbReference>
<dbReference type="CDD" id="cd17521">
    <property type="entry name" value="RMtype1_S_Sau13435ORF2165P_TRD2-CR2_like"/>
    <property type="match status" value="1"/>
</dbReference>
<dbReference type="SUPFAM" id="SSF116734">
    <property type="entry name" value="DNA methylase specificity domain"/>
    <property type="match status" value="2"/>
</dbReference>
<dbReference type="InterPro" id="IPR044946">
    <property type="entry name" value="Restrct_endonuc_typeI_TRD_sf"/>
</dbReference>
<dbReference type="PANTHER" id="PTHR30408">
    <property type="entry name" value="TYPE-1 RESTRICTION ENZYME ECOKI SPECIFICITY PROTEIN"/>
    <property type="match status" value="1"/>
</dbReference>
<keyword evidence="7" id="KW-1185">Reference proteome</keyword>
<name>A0ABX5ZG96_9GAMM</name>
<organism evidence="6 7">
    <name type="scientific">Francisella marina</name>
    <dbReference type="NCBI Taxonomy" id="2249302"/>
    <lineage>
        <taxon>Bacteria</taxon>
        <taxon>Pseudomonadati</taxon>
        <taxon>Pseudomonadota</taxon>
        <taxon>Gammaproteobacteria</taxon>
        <taxon>Thiotrichales</taxon>
        <taxon>Francisellaceae</taxon>
        <taxon>Francisella</taxon>
    </lineage>
</organism>